<dbReference type="InterPro" id="IPR016181">
    <property type="entry name" value="Acyl_CoA_acyltransferase"/>
</dbReference>
<dbReference type="CDD" id="cd04301">
    <property type="entry name" value="NAT_SF"/>
    <property type="match status" value="1"/>
</dbReference>
<dbReference type="EMBL" id="JAFLWI010000016">
    <property type="protein sequence ID" value="MBO0482694.1"/>
    <property type="molecule type" value="Genomic_DNA"/>
</dbReference>
<dbReference type="PANTHER" id="PTHR43877">
    <property type="entry name" value="AMINOALKYLPHOSPHONATE N-ACETYLTRANSFERASE-RELATED-RELATED"/>
    <property type="match status" value="1"/>
</dbReference>
<proteinExistence type="predicted"/>
<dbReference type="Gene3D" id="3.40.630.30">
    <property type="match status" value="1"/>
</dbReference>
<organism evidence="4 5">
    <name type="scientific">Candidatus Enterococcus courvalinii</name>
    <dbReference type="NCBI Taxonomy" id="2815329"/>
    <lineage>
        <taxon>Bacteria</taxon>
        <taxon>Bacillati</taxon>
        <taxon>Bacillota</taxon>
        <taxon>Bacilli</taxon>
        <taxon>Lactobacillales</taxon>
        <taxon>Enterococcaceae</taxon>
        <taxon>Enterococcus</taxon>
    </lineage>
</organism>
<evidence type="ECO:0000256" key="2">
    <source>
        <dbReference type="ARBA" id="ARBA00023315"/>
    </source>
</evidence>
<evidence type="ECO:0000313" key="5">
    <source>
        <dbReference type="Proteomes" id="UP000664832"/>
    </source>
</evidence>
<evidence type="ECO:0000259" key="3">
    <source>
        <dbReference type="PROSITE" id="PS51186"/>
    </source>
</evidence>
<dbReference type="SUPFAM" id="SSF55729">
    <property type="entry name" value="Acyl-CoA N-acyltransferases (Nat)"/>
    <property type="match status" value="1"/>
</dbReference>
<evidence type="ECO:0000313" key="4">
    <source>
        <dbReference type="EMBL" id="MBO0482694.1"/>
    </source>
</evidence>
<keyword evidence="2" id="KW-0012">Acyltransferase</keyword>
<evidence type="ECO:0000256" key="1">
    <source>
        <dbReference type="ARBA" id="ARBA00022679"/>
    </source>
</evidence>
<dbReference type="InterPro" id="IPR000182">
    <property type="entry name" value="GNAT_dom"/>
</dbReference>
<dbReference type="PROSITE" id="PS51186">
    <property type="entry name" value="GNAT"/>
    <property type="match status" value="1"/>
</dbReference>
<feature type="domain" description="N-acetyltransferase" evidence="3">
    <location>
        <begin position="1"/>
        <end position="143"/>
    </location>
</feature>
<reference evidence="4 5" key="1">
    <citation type="submission" date="2021-03" db="EMBL/GenBank/DDBJ databases">
        <title>Enterococcal diversity collection.</title>
        <authorList>
            <person name="Gilmore M.S."/>
            <person name="Schwartzman J."/>
            <person name="Van Tyne D."/>
            <person name="Martin M."/>
            <person name="Earl A.M."/>
            <person name="Manson A.L."/>
            <person name="Straub T."/>
            <person name="Salamzade R."/>
            <person name="Saavedra J."/>
            <person name="Lebreton F."/>
            <person name="Prichula J."/>
            <person name="Schaufler K."/>
            <person name="Gaca A."/>
            <person name="Sgardioli B."/>
            <person name="Wagenaar J."/>
            <person name="Strong T."/>
        </authorList>
    </citation>
    <scope>NUCLEOTIDE SEQUENCE [LARGE SCALE GENOMIC DNA]</scope>
    <source>
        <strain evidence="4 5">MSG2901</strain>
    </source>
</reference>
<protein>
    <submittedName>
        <fullName evidence="4">GNAT family N-acetyltransferase</fullName>
    </submittedName>
</protein>
<name>A0ABS3I1T8_9ENTE</name>
<comment type="caution">
    <text evidence="4">The sequence shown here is derived from an EMBL/GenBank/DDBJ whole genome shotgun (WGS) entry which is preliminary data.</text>
</comment>
<accession>A0ABS3I1T8</accession>
<keyword evidence="1" id="KW-0808">Transferase</keyword>
<sequence>MLRKILVTDAVALATINAEDLGYELDKQRVQEKIREFQQDSFHHFLLVFENLDEEVVGYVHAEVYSTLYSETMFNVLGLAVARKARHQGIGTLLMMALEQEGRRREYAGIRLNSGEERLGAHRFYEGLGYQSTKNQKRLIKYL</sequence>
<dbReference type="Proteomes" id="UP000664832">
    <property type="component" value="Unassembled WGS sequence"/>
</dbReference>
<dbReference type="InterPro" id="IPR050832">
    <property type="entry name" value="Bact_Acetyltransf"/>
</dbReference>
<dbReference type="RefSeq" id="WP_206899387.1">
    <property type="nucleotide sequence ID" value="NZ_JAFLWI010000016.1"/>
</dbReference>
<dbReference type="Pfam" id="PF00583">
    <property type="entry name" value="Acetyltransf_1"/>
    <property type="match status" value="1"/>
</dbReference>
<keyword evidence="5" id="KW-1185">Reference proteome</keyword>
<gene>
    <name evidence="4" type="ORF">JZO71_10195</name>
</gene>